<gene>
    <name evidence="7" type="ORF">HCR03_00635</name>
</gene>
<dbReference type="SUPFAM" id="SSF52283">
    <property type="entry name" value="Formate/glycerate dehydrogenase catalytic domain-like"/>
    <property type="match status" value="1"/>
</dbReference>
<dbReference type="PROSITE" id="PS00671">
    <property type="entry name" value="D_2_HYDROXYACID_DH_3"/>
    <property type="match status" value="1"/>
</dbReference>
<comment type="similarity">
    <text evidence="1 4">Belongs to the D-isomer specific 2-hydroxyacid dehydrogenase family.</text>
</comment>
<dbReference type="InterPro" id="IPR006140">
    <property type="entry name" value="D-isomer_DH_NAD-bd"/>
</dbReference>
<dbReference type="InterPro" id="IPR006139">
    <property type="entry name" value="D-isomer_2_OHA_DH_cat_dom"/>
</dbReference>
<evidence type="ECO:0000256" key="4">
    <source>
        <dbReference type="RuleBase" id="RU003719"/>
    </source>
</evidence>
<dbReference type="PANTHER" id="PTHR42789:SF1">
    <property type="entry name" value="D-ISOMER SPECIFIC 2-HYDROXYACID DEHYDROGENASE FAMILY PROTEIN (AFU_ORTHOLOGUE AFUA_6G10090)"/>
    <property type="match status" value="1"/>
</dbReference>
<dbReference type="Pfam" id="PF02826">
    <property type="entry name" value="2-Hacid_dh_C"/>
    <property type="match status" value="1"/>
</dbReference>
<name>A0A7G8TB80_9FIRM</name>
<protein>
    <submittedName>
        <fullName evidence="7">2-hydroxyacid dehydrogenase</fullName>
    </submittedName>
</protein>
<dbReference type="GO" id="GO:0016616">
    <property type="term" value="F:oxidoreductase activity, acting on the CH-OH group of donors, NAD or NADP as acceptor"/>
    <property type="evidence" value="ECO:0007669"/>
    <property type="project" value="InterPro"/>
</dbReference>
<dbReference type="EMBL" id="CP060286">
    <property type="protein sequence ID" value="QNK40871.1"/>
    <property type="molecule type" value="Genomic_DNA"/>
</dbReference>
<dbReference type="SUPFAM" id="SSF51735">
    <property type="entry name" value="NAD(P)-binding Rossmann-fold domains"/>
    <property type="match status" value="1"/>
</dbReference>
<organism evidence="7 8">
    <name type="scientific">Caproicibacter fermentans</name>
    <dbReference type="NCBI Taxonomy" id="2576756"/>
    <lineage>
        <taxon>Bacteria</taxon>
        <taxon>Bacillati</taxon>
        <taxon>Bacillota</taxon>
        <taxon>Clostridia</taxon>
        <taxon>Eubacteriales</taxon>
        <taxon>Acutalibacteraceae</taxon>
        <taxon>Caproicibacter</taxon>
    </lineage>
</organism>
<dbReference type="Proteomes" id="UP000515909">
    <property type="component" value="Chromosome"/>
</dbReference>
<sequence length="362" mass="39853">MLDFLKSEPQNIVVVGDAFVRPETMERAVRASRVNAAEVSRVFWGNEDKDDFAARQMNLEKNGPEAEPWAEGLAPLLKDCTVLMTHFSPVPRGLIDRAPKLRAVLTCRGGMEHIDVKAAGERKIPVINVIRNAVPVAEFALGLMLAMTRNIASSHHRLMEGEWLKEFPNSGFVSTLGSLTVGLVGLGNVGMELAIRLKALEVPLIVQDDYLDRDRMKRNGLGDVTIVETKEDVFRLADLVSLHLRLTPETRGIIDQSCFSLMKPSSYLINTARGGLVNQADLIDALRRHAIAGAALDVFDREPLTPEDGFAGLDNVVITPHIAGATVDAIPNSPFLLMRTVDKILTQGLKDRIVNYKEIFSD</sequence>
<dbReference type="InterPro" id="IPR029753">
    <property type="entry name" value="D-isomer_DH_CS"/>
</dbReference>
<evidence type="ECO:0000256" key="1">
    <source>
        <dbReference type="ARBA" id="ARBA00005854"/>
    </source>
</evidence>
<accession>A0A7G8TB80</accession>
<dbReference type="RefSeq" id="WP_187036188.1">
    <property type="nucleotide sequence ID" value="NZ_CP060286.1"/>
</dbReference>
<feature type="domain" description="D-isomer specific 2-hydroxyacid dehydrogenase NAD-binding" evidence="6">
    <location>
        <begin position="141"/>
        <end position="323"/>
    </location>
</feature>
<keyword evidence="3" id="KW-0520">NAD</keyword>
<dbReference type="GO" id="GO:0051287">
    <property type="term" value="F:NAD binding"/>
    <property type="evidence" value="ECO:0007669"/>
    <property type="project" value="InterPro"/>
</dbReference>
<dbReference type="Gene3D" id="3.40.50.720">
    <property type="entry name" value="NAD(P)-binding Rossmann-like Domain"/>
    <property type="match status" value="2"/>
</dbReference>
<reference evidence="7 8" key="1">
    <citation type="submission" date="2020-08" db="EMBL/GenBank/DDBJ databases">
        <title>The isolate Caproiciproducens sp. 7D4C2 produces n-caproate at mildly acidic conditions from hexoses: genome and rBOX comparison with related strains and chain-elongating bacteria.</title>
        <authorList>
            <person name="Esquivel-Elizondo S."/>
            <person name="Bagci C."/>
            <person name="Temovska M."/>
            <person name="Jeon B.S."/>
            <person name="Bessarab I."/>
            <person name="Williams R.B.H."/>
            <person name="Huson D.H."/>
            <person name="Angenent L.T."/>
        </authorList>
    </citation>
    <scope>NUCLEOTIDE SEQUENCE [LARGE SCALE GENOMIC DNA]</scope>
    <source>
        <strain evidence="7 8">7D4C2</strain>
    </source>
</reference>
<dbReference type="PANTHER" id="PTHR42789">
    <property type="entry name" value="D-ISOMER SPECIFIC 2-HYDROXYACID DEHYDROGENASE FAMILY PROTEIN (AFU_ORTHOLOGUE AFUA_6G10090)"/>
    <property type="match status" value="1"/>
</dbReference>
<dbReference type="InterPro" id="IPR050857">
    <property type="entry name" value="D-2-hydroxyacid_DH"/>
</dbReference>
<keyword evidence="2 4" id="KW-0560">Oxidoreductase</keyword>
<evidence type="ECO:0000313" key="8">
    <source>
        <dbReference type="Proteomes" id="UP000515909"/>
    </source>
</evidence>
<evidence type="ECO:0000256" key="2">
    <source>
        <dbReference type="ARBA" id="ARBA00023002"/>
    </source>
</evidence>
<evidence type="ECO:0000259" key="6">
    <source>
        <dbReference type="Pfam" id="PF02826"/>
    </source>
</evidence>
<feature type="domain" description="D-isomer specific 2-hydroxyacid dehydrogenase catalytic" evidence="5">
    <location>
        <begin position="70"/>
        <end position="338"/>
    </location>
</feature>
<evidence type="ECO:0000313" key="7">
    <source>
        <dbReference type="EMBL" id="QNK40871.1"/>
    </source>
</evidence>
<dbReference type="AlphaFoldDB" id="A0A7G8TB80"/>
<dbReference type="KEGG" id="cfem:HCR03_00635"/>
<dbReference type="Pfam" id="PF00389">
    <property type="entry name" value="2-Hacid_dh"/>
    <property type="match status" value="1"/>
</dbReference>
<evidence type="ECO:0000259" key="5">
    <source>
        <dbReference type="Pfam" id="PF00389"/>
    </source>
</evidence>
<dbReference type="InterPro" id="IPR036291">
    <property type="entry name" value="NAD(P)-bd_dom_sf"/>
</dbReference>
<dbReference type="CDD" id="cd12171">
    <property type="entry name" value="2-Hacid_dh_10"/>
    <property type="match status" value="1"/>
</dbReference>
<proteinExistence type="inferred from homology"/>
<evidence type="ECO:0000256" key="3">
    <source>
        <dbReference type="ARBA" id="ARBA00023027"/>
    </source>
</evidence>